<dbReference type="InParanoid" id="A0A2H3D4M4"/>
<evidence type="ECO:0000313" key="1">
    <source>
        <dbReference type="EMBL" id="PBK85748.1"/>
    </source>
</evidence>
<proteinExistence type="predicted"/>
<name>A0A2H3D4M4_ARMGA</name>
<evidence type="ECO:0000313" key="2">
    <source>
        <dbReference type="Proteomes" id="UP000217790"/>
    </source>
</evidence>
<dbReference type="AlphaFoldDB" id="A0A2H3D4M4"/>
<dbReference type="Proteomes" id="UP000217790">
    <property type="component" value="Unassembled WGS sequence"/>
</dbReference>
<sequence length="141" mass="15281">MIKYSIRAAGKAAAGASQRSGWTGLSVGMPYIHTYVTADPTPLFPASVYLVRGRPGPQDTPWKIPRVLADMNIPQGGGSAPNMHIGQSMNTGRLIRRVSQGWPIAKPLSAPAVCTRWRNALSRLLSFRTRLSALAATTPRW</sequence>
<organism evidence="1 2">
    <name type="scientific">Armillaria gallica</name>
    <name type="common">Bulbous honey fungus</name>
    <name type="synonym">Armillaria bulbosa</name>
    <dbReference type="NCBI Taxonomy" id="47427"/>
    <lineage>
        <taxon>Eukaryota</taxon>
        <taxon>Fungi</taxon>
        <taxon>Dikarya</taxon>
        <taxon>Basidiomycota</taxon>
        <taxon>Agaricomycotina</taxon>
        <taxon>Agaricomycetes</taxon>
        <taxon>Agaricomycetidae</taxon>
        <taxon>Agaricales</taxon>
        <taxon>Marasmiineae</taxon>
        <taxon>Physalacriaceae</taxon>
        <taxon>Armillaria</taxon>
    </lineage>
</organism>
<keyword evidence="2" id="KW-1185">Reference proteome</keyword>
<protein>
    <submittedName>
        <fullName evidence="1">Uncharacterized protein</fullName>
    </submittedName>
</protein>
<reference evidence="2" key="1">
    <citation type="journal article" date="2017" name="Nat. Ecol. Evol.">
        <title>Genome expansion and lineage-specific genetic innovations in the forest pathogenic fungi Armillaria.</title>
        <authorList>
            <person name="Sipos G."/>
            <person name="Prasanna A.N."/>
            <person name="Walter M.C."/>
            <person name="O'Connor E."/>
            <person name="Balint B."/>
            <person name="Krizsan K."/>
            <person name="Kiss B."/>
            <person name="Hess J."/>
            <person name="Varga T."/>
            <person name="Slot J."/>
            <person name="Riley R."/>
            <person name="Boka B."/>
            <person name="Rigling D."/>
            <person name="Barry K."/>
            <person name="Lee J."/>
            <person name="Mihaltcheva S."/>
            <person name="LaButti K."/>
            <person name="Lipzen A."/>
            <person name="Waldron R."/>
            <person name="Moloney N.M."/>
            <person name="Sperisen C."/>
            <person name="Kredics L."/>
            <person name="Vagvoelgyi C."/>
            <person name="Patrignani A."/>
            <person name="Fitzpatrick D."/>
            <person name="Nagy I."/>
            <person name="Doyle S."/>
            <person name="Anderson J.B."/>
            <person name="Grigoriev I.V."/>
            <person name="Gueldener U."/>
            <person name="Muensterkoetter M."/>
            <person name="Nagy L.G."/>
        </authorList>
    </citation>
    <scope>NUCLEOTIDE SEQUENCE [LARGE SCALE GENOMIC DNA]</scope>
    <source>
        <strain evidence="2">Ar21-2</strain>
    </source>
</reference>
<accession>A0A2H3D4M4</accession>
<gene>
    <name evidence="1" type="ORF">ARMGADRAFT_553457</name>
</gene>
<dbReference type="EMBL" id="KZ293689">
    <property type="protein sequence ID" value="PBK85748.1"/>
    <property type="molecule type" value="Genomic_DNA"/>
</dbReference>